<reference evidence="1 2" key="1">
    <citation type="submission" date="2015-10" db="EMBL/GenBank/DDBJ databases">
        <title>Genome analyses suggest a sexual origin of heterokaryosis in a supposedly ancient asexual fungus.</title>
        <authorList>
            <person name="Ropars J."/>
            <person name="Sedzielewska K."/>
            <person name="Noel J."/>
            <person name="Charron P."/>
            <person name="Farinelli L."/>
            <person name="Marton T."/>
            <person name="Kruger M."/>
            <person name="Pelin A."/>
            <person name="Brachmann A."/>
            <person name="Corradi N."/>
        </authorList>
    </citation>
    <scope>NUCLEOTIDE SEQUENCE [LARGE SCALE GENOMIC DNA]</scope>
    <source>
        <strain evidence="1 2">A4</strain>
    </source>
</reference>
<sequence length="98" mass="12267">MYEQAEQKRSKKQKKERKRLEEAQQEYDVYMGPKIQRHEEVFQEWEDYWMNKSYDTYQRIVCEICGTTMKEEKLELFKLPNWEGWHQQIFGSYKKCKL</sequence>
<evidence type="ECO:0000313" key="2">
    <source>
        <dbReference type="Proteomes" id="UP000234323"/>
    </source>
</evidence>
<accession>A0A2I1HDY1</accession>
<dbReference type="AlphaFoldDB" id="A0A2I1HDY1"/>
<comment type="caution">
    <text evidence="1">The sequence shown here is derived from an EMBL/GenBank/DDBJ whole genome shotgun (WGS) entry which is preliminary data.</text>
</comment>
<gene>
    <name evidence="1" type="ORF">RhiirA4_477916</name>
</gene>
<organism evidence="1 2">
    <name type="scientific">Rhizophagus irregularis</name>
    <dbReference type="NCBI Taxonomy" id="588596"/>
    <lineage>
        <taxon>Eukaryota</taxon>
        <taxon>Fungi</taxon>
        <taxon>Fungi incertae sedis</taxon>
        <taxon>Mucoromycota</taxon>
        <taxon>Glomeromycotina</taxon>
        <taxon>Glomeromycetes</taxon>
        <taxon>Glomerales</taxon>
        <taxon>Glomeraceae</taxon>
        <taxon>Rhizophagus</taxon>
    </lineage>
</organism>
<dbReference type="EMBL" id="LLXI01002426">
    <property type="protein sequence ID" value="PKY57087.1"/>
    <property type="molecule type" value="Genomic_DNA"/>
</dbReference>
<proteinExistence type="predicted"/>
<name>A0A2I1HDY1_9GLOM</name>
<keyword evidence="2" id="KW-1185">Reference proteome</keyword>
<evidence type="ECO:0000313" key="1">
    <source>
        <dbReference type="EMBL" id="PKY57087.1"/>
    </source>
</evidence>
<protein>
    <submittedName>
        <fullName evidence="1">Uncharacterized protein</fullName>
    </submittedName>
</protein>
<dbReference type="Proteomes" id="UP000234323">
    <property type="component" value="Unassembled WGS sequence"/>
</dbReference>